<dbReference type="CDD" id="cd03789">
    <property type="entry name" value="GT9_LPS_heptosyltransferase"/>
    <property type="match status" value="1"/>
</dbReference>
<evidence type="ECO:0000256" key="2">
    <source>
        <dbReference type="ARBA" id="ARBA00022679"/>
    </source>
</evidence>
<proteinExistence type="predicted"/>
<keyword evidence="1" id="KW-0328">Glycosyltransferase</keyword>
<dbReference type="PANTHER" id="PTHR30160">
    <property type="entry name" value="TETRAACYLDISACCHARIDE 4'-KINASE-RELATED"/>
    <property type="match status" value="1"/>
</dbReference>
<protein>
    <submittedName>
        <fullName evidence="3">Glycosyl transferase family 9</fullName>
    </submittedName>
</protein>
<dbReference type="GO" id="GO:0008713">
    <property type="term" value="F:ADP-heptose-lipopolysaccharide heptosyltransferase activity"/>
    <property type="evidence" value="ECO:0007669"/>
    <property type="project" value="TreeGrafter"/>
</dbReference>
<name>B9YYP7_9NEIS</name>
<evidence type="ECO:0000313" key="3">
    <source>
        <dbReference type="EMBL" id="EEG10250.1"/>
    </source>
</evidence>
<dbReference type="PANTHER" id="PTHR30160:SF1">
    <property type="entry name" value="LIPOPOLYSACCHARIDE 1,2-N-ACETYLGLUCOSAMINETRANSFERASE-RELATED"/>
    <property type="match status" value="1"/>
</dbReference>
<gene>
    <name evidence="3" type="ORF">FuraDRAFT_0232</name>
</gene>
<dbReference type="eggNOG" id="COG0859">
    <property type="taxonomic scope" value="Bacteria"/>
</dbReference>
<evidence type="ECO:0000256" key="1">
    <source>
        <dbReference type="ARBA" id="ARBA00022676"/>
    </source>
</evidence>
<evidence type="ECO:0000313" key="4">
    <source>
        <dbReference type="Proteomes" id="UP000003165"/>
    </source>
</evidence>
<dbReference type="SUPFAM" id="SSF53756">
    <property type="entry name" value="UDP-Glycosyltransferase/glycogen phosphorylase"/>
    <property type="match status" value="1"/>
</dbReference>
<organism evidence="3 4">
    <name type="scientific">Pseudogulbenkiania ferrooxidans 2002</name>
    <dbReference type="NCBI Taxonomy" id="279714"/>
    <lineage>
        <taxon>Bacteria</taxon>
        <taxon>Pseudomonadati</taxon>
        <taxon>Pseudomonadota</taxon>
        <taxon>Betaproteobacteria</taxon>
        <taxon>Neisseriales</taxon>
        <taxon>Chromobacteriaceae</taxon>
        <taxon>Pseudogulbenkiania</taxon>
    </lineage>
</organism>
<dbReference type="InterPro" id="IPR002201">
    <property type="entry name" value="Glyco_trans_9"/>
</dbReference>
<keyword evidence="4" id="KW-1185">Reference proteome</keyword>
<comment type="caution">
    <text evidence="3">The sequence shown here is derived from an EMBL/GenBank/DDBJ whole genome shotgun (WGS) entry which is preliminary data.</text>
</comment>
<dbReference type="InterPro" id="IPR051199">
    <property type="entry name" value="LPS_LOS_Heptosyltrfase"/>
</dbReference>
<dbReference type="Gene3D" id="3.40.50.2000">
    <property type="entry name" value="Glycogen Phosphorylase B"/>
    <property type="match status" value="2"/>
</dbReference>
<dbReference type="AlphaFoldDB" id="B9YYP7"/>
<dbReference type="Pfam" id="PF01075">
    <property type="entry name" value="Glyco_transf_9"/>
    <property type="match status" value="1"/>
</dbReference>
<accession>B9YYP7</accession>
<sequence length="373" mass="40742">MSMLQRVIASPNLNMPVSSRLRVLVIRRDNIGDLICTTPLLQLLRDGYPDARIDLLVNDYNAPVVMEGQPVDAVHIYRKAKHRDVGESKLAIWWQTFKLILSLRQQRYDFAILAGSTYSAQAAKFARLIGAKSVVGYLPGQGAPEVDLPVSPLPSACHHVEATAHLASALSIGKRPGAVRIVVPERAARRAGDRLATMSAMGRAQLRVGIHISARKPSQRWSLECFEGLIRRLHTELDAEFLLFWAPGTADNPSHPGDDEKAASLLARVTDLPVQPFASSTLDDLMAGLDLCDSVVCSDGGAMHVANALGKPIVCFFGGSDATHWRPWNEPYQLLQPASQNVTDITVEQAVDAFLRLLRSSSALHALSSQSHR</sequence>
<keyword evidence="2 3" id="KW-0808">Transferase</keyword>
<dbReference type="EMBL" id="ACIS01000001">
    <property type="protein sequence ID" value="EEG10250.1"/>
    <property type="molecule type" value="Genomic_DNA"/>
</dbReference>
<dbReference type="GO" id="GO:0005829">
    <property type="term" value="C:cytosol"/>
    <property type="evidence" value="ECO:0007669"/>
    <property type="project" value="TreeGrafter"/>
</dbReference>
<dbReference type="GO" id="GO:0009244">
    <property type="term" value="P:lipopolysaccharide core region biosynthetic process"/>
    <property type="evidence" value="ECO:0007669"/>
    <property type="project" value="TreeGrafter"/>
</dbReference>
<reference evidence="3 4" key="1">
    <citation type="submission" date="2009-02" db="EMBL/GenBank/DDBJ databases">
        <title>Sequencing of the draft genome and assembly of Lutiella nitroferrum 2002.</title>
        <authorList>
            <consortium name="US DOE Joint Genome Institute (JGI-PGF)"/>
            <person name="Lucas S."/>
            <person name="Copeland A."/>
            <person name="Lapidus A."/>
            <person name="Glavina del Rio T."/>
            <person name="Tice H."/>
            <person name="Bruce D."/>
            <person name="Goodwin L."/>
            <person name="Pitluck S."/>
            <person name="Larimer F."/>
            <person name="Land M.L."/>
            <person name="Hauser L."/>
            <person name="Coates J.D."/>
        </authorList>
    </citation>
    <scope>NUCLEOTIDE SEQUENCE [LARGE SCALE GENOMIC DNA]</scope>
    <source>
        <strain evidence="3 4">2002</strain>
    </source>
</reference>
<dbReference type="Proteomes" id="UP000003165">
    <property type="component" value="Unassembled WGS sequence"/>
</dbReference>